<dbReference type="eggNOG" id="COG0656">
    <property type="taxonomic scope" value="Bacteria"/>
</dbReference>
<dbReference type="Proteomes" id="UP000054869">
    <property type="component" value="Unassembled WGS sequence"/>
</dbReference>
<dbReference type="RefSeq" id="WP_028372205.1">
    <property type="nucleotide sequence ID" value="NZ_CAAAJD010000001.1"/>
</dbReference>
<dbReference type="Pfam" id="PF00248">
    <property type="entry name" value="Aldo_ket_red"/>
    <property type="match status" value="1"/>
</dbReference>
<proteinExistence type="predicted"/>
<reference evidence="2 3" key="1">
    <citation type="submission" date="2015-11" db="EMBL/GenBank/DDBJ databases">
        <title>Genomic analysis of 38 Legionella species identifies large and diverse effector repertoires.</title>
        <authorList>
            <person name="Burstein D."/>
            <person name="Amaro F."/>
            <person name="Zusman T."/>
            <person name="Lifshitz Z."/>
            <person name="Cohen O."/>
            <person name="Gilbert J.A."/>
            <person name="Pupko T."/>
            <person name="Shuman H.A."/>
            <person name="Segal G."/>
        </authorList>
    </citation>
    <scope>NUCLEOTIDE SEQUENCE [LARGE SCALE GENOMIC DNA]</scope>
    <source>
        <strain evidence="2 3">ATCC 49751</strain>
    </source>
</reference>
<comment type="caution">
    <text evidence="2">The sequence shown here is derived from an EMBL/GenBank/DDBJ whole genome shotgun (WGS) entry which is preliminary data.</text>
</comment>
<dbReference type="SUPFAM" id="SSF51430">
    <property type="entry name" value="NAD(P)-linked oxidoreductase"/>
    <property type="match status" value="1"/>
</dbReference>
<dbReference type="GO" id="GO:0016491">
    <property type="term" value="F:oxidoreductase activity"/>
    <property type="evidence" value="ECO:0007669"/>
    <property type="project" value="InterPro"/>
</dbReference>
<dbReference type="PATRIC" id="fig|45067.4.peg.602"/>
<dbReference type="OrthoDB" id="9804790at2"/>
<dbReference type="PANTHER" id="PTHR43827">
    <property type="entry name" value="2,5-DIKETO-D-GLUCONIC ACID REDUCTASE"/>
    <property type="match status" value="1"/>
</dbReference>
<dbReference type="STRING" id="45067.Llan_0576"/>
<accession>A0A0W0VUJ0</accession>
<dbReference type="EMBL" id="LNYI01000011">
    <property type="protein sequence ID" value="KTD23795.1"/>
    <property type="molecule type" value="Genomic_DNA"/>
</dbReference>
<dbReference type="PANTHER" id="PTHR43827:SF8">
    <property type="entry name" value="ALDO_KETO REDUCTASE FAMILY PROTEIN"/>
    <property type="match status" value="1"/>
</dbReference>
<evidence type="ECO:0000313" key="2">
    <source>
        <dbReference type="EMBL" id="KTD23795.1"/>
    </source>
</evidence>
<keyword evidence="3" id="KW-1185">Reference proteome</keyword>
<dbReference type="AlphaFoldDB" id="A0A0W0VUJ0"/>
<dbReference type="InterPro" id="IPR020471">
    <property type="entry name" value="AKR"/>
</dbReference>
<dbReference type="InterPro" id="IPR036812">
    <property type="entry name" value="NAD(P)_OxRdtase_dom_sf"/>
</dbReference>
<gene>
    <name evidence="2" type="ORF">Llan_0576</name>
</gene>
<dbReference type="Gene3D" id="3.20.20.100">
    <property type="entry name" value="NADP-dependent oxidoreductase domain"/>
    <property type="match status" value="1"/>
</dbReference>
<evidence type="ECO:0000313" key="3">
    <source>
        <dbReference type="Proteomes" id="UP000054869"/>
    </source>
</evidence>
<organism evidence="2 3">
    <name type="scientific">Legionella lansingensis</name>
    <dbReference type="NCBI Taxonomy" id="45067"/>
    <lineage>
        <taxon>Bacteria</taxon>
        <taxon>Pseudomonadati</taxon>
        <taxon>Pseudomonadota</taxon>
        <taxon>Gammaproteobacteria</taxon>
        <taxon>Legionellales</taxon>
        <taxon>Legionellaceae</taxon>
        <taxon>Legionella</taxon>
    </lineage>
</organism>
<feature type="domain" description="NADP-dependent oxidoreductase" evidence="1">
    <location>
        <begin position="24"/>
        <end position="282"/>
    </location>
</feature>
<name>A0A0W0VUJ0_9GAMM</name>
<sequence length="283" mass="32724">MTESFKKTLTRLGIPPILYGTAWKEEATQKLTFQALNTGFTGIDTANQRKHYFEEGVGLGIREFLGISGKTRADLFLQTKFTFAQGQDRRKPYNESDPFKDQVFQSFESSLKHLHTDYIDSYILHGPYFSIGLAEADWEVWHAMENLFHEKKVNFLGISNVNISQLESLYQGATVKPTFVQNRCFAVEEWNKEIRNFCNERGIIYQGFSLLTANQSYLLSSFMESLMQKYNKTIPQIIFRFAQQIGILPLTGTTNKQHMHQDLNLEDFELTSLELKQVEDIAR</sequence>
<dbReference type="PRINTS" id="PR00069">
    <property type="entry name" value="ALDKETRDTASE"/>
</dbReference>
<dbReference type="CDD" id="cd19071">
    <property type="entry name" value="AKR_AKR1-5-like"/>
    <property type="match status" value="1"/>
</dbReference>
<evidence type="ECO:0000259" key="1">
    <source>
        <dbReference type="Pfam" id="PF00248"/>
    </source>
</evidence>
<protein>
    <submittedName>
        <fullName evidence="2">D-xylose reductase III</fullName>
    </submittedName>
</protein>
<dbReference type="InterPro" id="IPR023210">
    <property type="entry name" value="NADP_OxRdtase_dom"/>
</dbReference>